<keyword evidence="3" id="KW-1185">Reference proteome</keyword>
<dbReference type="SUPFAM" id="SSF56219">
    <property type="entry name" value="DNase I-like"/>
    <property type="match status" value="1"/>
</dbReference>
<reference evidence="2" key="1">
    <citation type="journal article" date="2023" name="Mol. Biol. Evol.">
        <title>Third-Generation Sequencing Reveals the Adaptive Role of the Epigenome in Three Deep-Sea Polychaetes.</title>
        <authorList>
            <person name="Perez M."/>
            <person name="Aroh O."/>
            <person name="Sun Y."/>
            <person name="Lan Y."/>
            <person name="Juniper S.K."/>
            <person name="Young C.R."/>
            <person name="Angers B."/>
            <person name="Qian P.Y."/>
        </authorList>
    </citation>
    <scope>NUCLEOTIDE SEQUENCE</scope>
    <source>
        <strain evidence="2">R07B-5</strain>
    </source>
</reference>
<sequence length="188" mass="21412">MKPIIICTFYRAPHDSQGTHIEELDLSLSKLGNKINTHNVIITGDFNLPNINWENHHVTPNSGYSTVAANKLLSLVEEHGLIQHVNEPTRKQGNANNILDLVFTNRPGLIKKLNVVDGIADHNTIIIDVNISPKRKHRPKRKNFIRNKADHLNIQKSLDDFTHEYFSLNQNMTVNDKWNLVSKKSSTL</sequence>
<evidence type="ECO:0000259" key="1">
    <source>
        <dbReference type="Pfam" id="PF14529"/>
    </source>
</evidence>
<dbReference type="GO" id="GO:0031012">
    <property type="term" value="C:extracellular matrix"/>
    <property type="evidence" value="ECO:0007669"/>
    <property type="project" value="TreeGrafter"/>
</dbReference>
<gene>
    <name evidence="2" type="ORF">NP493_2367g00000</name>
</gene>
<dbReference type="PANTHER" id="PTHR33395:SF22">
    <property type="entry name" value="REVERSE TRANSCRIPTASE DOMAIN-CONTAINING PROTEIN"/>
    <property type="match status" value="1"/>
</dbReference>
<dbReference type="PANTHER" id="PTHR33395">
    <property type="entry name" value="TRANSCRIPTASE, PUTATIVE-RELATED-RELATED"/>
    <property type="match status" value="1"/>
</dbReference>
<evidence type="ECO:0000313" key="2">
    <source>
        <dbReference type="EMBL" id="KAK2153047.1"/>
    </source>
</evidence>
<organism evidence="2 3">
    <name type="scientific">Ridgeia piscesae</name>
    <name type="common">Tubeworm</name>
    <dbReference type="NCBI Taxonomy" id="27915"/>
    <lineage>
        <taxon>Eukaryota</taxon>
        <taxon>Metazoa</taxon>
        <taxon>Spiralia</taxon>
        <taxon>Lophotrochozoa</taxon>
        <taxon>Annelida</taxon>
        <taxon>Polychaeta</taxon>
        <taxon>Sedentaria</taxon>
        <taxon>Canalipalpata</taxon>
        <taxon>Sabellida</taxon>
        <taxon>Siboglinidae</taxon>
        <taxon>Ridgeia</taxon>
    </lineage>
</organism>
<dbReference type="GO" id="GO:0003824">
    <property type="term" value="F:catalytic activity"/>
    <property type="evidence" value="ECO:0007669"/>
    <property type="project" value="InterPro"/>
</dbReference>
<dbReference type="EMBL" id="JAODUO010002361">
    <property type="protein sequence ID" value="KAK2153047.1"/>
    <property type="molecule type" value="Genomic_DNA"/>
</dbReference>
<dbReference type="Proteomes" id="UP001209878">
    <property type="component" value="Unassembled WGS sequence"/>
</dbReference>
<feature type="domain" description="Endonuclease/exonuclease/phosphatase" evidence="1">
    <location>
        <begin position="5"/>
        <end position="126"/>
    </location>
</feature>
<dbReference type="Gene3D" id="3.60.10.10">
    <property type="entry name" value="Endonuclease/exonuclease/phosphatase"/>
    <property type="match status" value="1"/>
</dbReference>
<evidence type="ECO:0000313" key="3">
    <source>
        <dbReference type="Proteomes" id="UP001209878"/>
    </source>
</evidence>
<dbReference type="InterPro" id="IPR036691">
    <property type="entry name" value="Endo/exonu/phosph_ase_sf"/>
</dbReference>
<dbReference type="GO" id="GO:0007508">
    <property type="term" value="P:larval heart development"/>
    <property type="evidence" value="ECO:0007669"/>
    <property type="project" value="TreeGrafter"/>
</dbReference>
<name>A0AAD9JHV2_RIDPI</name>
<dbReference type="Pfam" id="PF14529">
    <property type="entry name" value="Exo_endo_phos_2"/>
    <property type="match status" value="1"/>
</dbReference>
<accession>A0AAD9JHV2</accession>
<protein>
    <recommendedName>
        <fullName evidence="1">Endonuclease/exonuclease/phosphatase domain-containing protein</fullName>
    </recommendedName>
</protein>
<comment type="caution">
    <text evidence="2">The sequence shown here is derived from an EMBL/GenBank/DDBJ whole genome shotgun (WGS) entry which is preliminary data.</text>
</comment>
<dbReference type="AlphaFoldDB" id="A0AAD9JHV2"/>
<dbReference type="InterPro" id="IPR005135">
    <property type="entry name" value="Endo/exonuclease/phosphatase"/>
</dbReference>
<proteinExistence type="predicted"/>
<dbReference type="GO" id="GO:0061343">
    <property type="term" value="P:cell adhesion involved in heart morphogenesis"/>
    <property type="evidence" value="ECO:0007669"/>
    <property type="project" value="TreeGrafter"/>
</dbReference>